<protein>
    <submittedName>
        <fullName evidence="10">Kinase-like protein</fullName>
    </submittedName>
</protein>
<dbReference type="Proteomes" id="UP000305948">
    <property type="component" value="Unassembled WGS sequence"/>
</dbReference>
<dbReference type="GO" id="GO:0004674">
    <property type="term" value="F:protein serine/threonine kinase activity"/>
    <property type="evidence" value="ECO:0007669"/>
    <property type="project" value="UniProtKB-KW"/>
</dbReference>
<dbReference type="Gene3D" id="1.10.510.10">
    <property type="entry name" value="Transferase(Phosphotransferase) domain 1"/>
    <property type="match status" value="1"/>
</dbReference>
<evidence type="ECO:0000256" key="3">
    <source>
        <dbReference type="ARBA" id="ARBA00022679"/>
    </source>
</evidence>
<keyword evidence="1" id="KW-0723">Serine/threonine-protein kinase</keyword>
<keyword evidence="4 7" id="KW-0547">Nucleotide-binding</keyword>
<dbReference type="STRING" id="5364.A0A5C3MNI6"/>
<evidence type="ECO:0000256" key="7">
    <source>
        <dbReference type="PROSITE-ProRule" id="PRU10141"/>
    </source>
</evidence>
<feature type="binding site" evidence="7">
    <location>
        <position position="337"/>
    </location>
    <ligand>
        <name>ATP</name>
        <dbReference type="ChEBI" id="CHEBI:30616"/>
    </ligand>
</feature>
<keyword evidence="6 7" id="KW-0067">ATP-binding</keyword>
<dbReference type="Gene3D" id="3.30.200.20">
    <property type="entry name" value="Phosphorylase Kinase, domain 1"/>
    <property type="match status" value="1"/>
</dbReference>
<sequence length="687" mass="75472">MSIWRRISNILFGTNGRMMDRVAHPPATTVSVNIGQPVAPPSLLSLEYCALRLVCMLPGMHSSIRLVVESYLSGMLHEDPQLPMHFPGVALAVSVGIMSDLHRLPPGSPLQVSIPLVVADPQPTRRGTPVPSGPVAPHGADVSSRSSGSHEATDPGTPELFRSALTGSSSKSSSSDCGPGVCTPVTGSWKSACSFSVAISKTREYGPQSLIFEGSELLEHGATLEDLEFVPPLADYHPAMASSDVVEIISFASVLSSPCEPGVSPQAEMGRVNERATIDSDCPNYPAGDIVSPEDARAMGLIFNGEKPYTVLGVLGEGSYGRVIHARSEAEEDLAIKVFHKRKVARDHNGFDWLVAEKLIWERITTESNSPFLAPLHASFQDDANVYFVTKLYPQTLRKRLSDARYTFSLPDIKLYAAELLLAIEDLHRLFIIHRDIKPDNIVLSPSGHVCLIDYGLSRAFDNKGRSPHEFQFCRASAKCGTRGYCAPEIVHEGCARMGYNASVDIWAYGMVLLEMFLGDGQSYFNSSDEVAVKEAILSADIDIRGYVSDDEAADLLEQILVVDPFTRATIADIKSHPFFREIDWDCVRHRGYQIAYVPGYRWPKDRRRALLFDCGVSRNSRSPVSDLWVSDERIFFHYSSELLRDPGHGSLVWSTREFVHSDDIEAASRVSYCTGNEAVDSDGSVF</sequence>
<evidence type="ECO:0000313" key="10">
    <source>
        <dbReference type="EMBL" id="TFK45916.1"/>
    </source>
</evidence>
<evidence type="ECO:0000256" key="2">
    <source>
        <dbReference type="ARBA" id="ARBA00022553"/>
    </source>
</evidence>
<organism evidence="10 11">
    <name type="scientific">Heliocybe sulcata</name>
    <dbReference type="NCBI Taxonomy" id="5364"/>
    <lineage>
        <taxon>Eukaryota</taxon>
        <taxon>Fungi</taxon>
        <taxon>Dikarya</taxon>
        <taxon>Basidiomycota</taxon>
        <taxon>Agaricomycotina</taxon>
        <taxon>Agaricomycetes</taxon>
        <taxon>Gloeophyllales</taxon>
        <taxon>Gloeophyllaceae</taxon>
        <taxon>Heliocybe</taxon>
    </lineage>
</organism>
<dbReference type="SMART" id="SM00220">
    <property type="entry name" value="S_TKc"/>
    <property type="match status" value="1"/>
</dbReference>
<keyword evidence="5 10" id="KW-0418">Kinase</keyword>
<dbReference type="AlphaFoldDB" id="A0A5C3MNI6"/>
<dbReference type="InterPro" id="IPR017441">
    <property type="entry name" value="Protein_kinase_ATP_BS"/>
</dbReference>
<evidence type="ECO:0000256" key="8">
    <source>
        <dbReference type="SAM" id="MobiDB-lite"/>
    </source>
</evidence>
<dbReference type="GO" id="GO:0005524">
    <property type="term" value="F:ATP binding"/>
    <property type="evidence" value="ECO:0007669"/>
    <property type="project" value="UniProtKB-UniRule"/>
</dbReference>
<evidence type="ECO:0000256" key="5">
    <source>
        <dbReference type="ARBA" id="ARBA00022777"/>
    </source>
</evidence>
<reference evidence="10 11" key="1">
    <citation type="journal article" date="2019" name="Nat. Ecol. Evol.">
        <title>Megaphylogeny resolves global patterns of mushroom evolution.</title>
        <authorList>
            <person name="Varga T."/>
            <person name="Krizsan K."/>
            <person name="Foldi C."/>
            <person name="Dima B."/>
            <person name="Sanchez-Garcia M."/>
            <person name="Sanchez-Ramirez S."/>
            <person name="Szollosi G.J."/>
            <person name="Szarkandi J.G."/>
            <person name="Papp V."/>
            <person name="Albert L."/>
            <person name="Andreopoulos W."/>
            <person name="Angelini C."/>
            <person name="Antonin V."/>
            <person name="Barry K.W."/>
            <person name="Bougher N.L."/>
            <person name="Buchanan P."/>
            <person name="Buyck B."/>
            <person name="Bense V."/>
            <person name="Catcheside P."/>
            <person name="Chovatia M."/>
            <person name="Cooper J."/>
            <person name="Damon W."/>
            <person name="Desjardin D."/>
            <person name="Finy P."/>
            <person name="Geml J."/>
            <person name="Haridas S."/>
            <person name="Hughes K."/>
            <person name="Justo A."/>
            <person name="Karasinski D."/>
            <person name="Kautmanova I."/>
            <person name="Kiss B."/>
            <person name="Kocsube S."/>
            <person name="Kotiranta H."/>
            <person name="LaButti K.M."/>
            <person name="Lechner B.E."/>
            <person name="Liimatainen K."/>
            <person name="Lipzen A."/>
            <person name="Lukacs Z."/>
            <person name="Mihaltcheva S."/>
            <person name="Morgado L.N."/>
            <person name="Niskanen T."/>
            <person name="Noordeloos M.E."/>
            <person name="Ohm R.A."/>
            <person name="Ortiz-Santana B."/>
            <person name="Ovrebo C."/>
            <person name="Racz N."/>
            <person name="Riley R."/>
            <person name="Savchenko A."/>
            <person name="Shiryaev A."/>
            <person name="Soop K."/>
            <person name="Spirin V."/>
            <person name="Szebenyi C."/>
            <person name="Tomsovsky M."/>
            <person name="Tulloss R.E."/>
            <person name="Uehling J."/>
            <person name="Grigoriev I.V."/>
            <person name="Vagvolgyi C."/>
            <person name="Papp T."/>
            <person name="Martin F.M."/>
            <person name="Miettinen O."/>
            <person name="Hibbett D.S."/>
            <person name="Nagy L.G."/>
        </authorList>
    </citation>
    <scope>NUCLEOTIDE SEQUENCE [LARGE SCALE GENOMIC DNA]</scope>
    <source>
        <strain evidence="10 11">OMC1185</strain>
    </source>
</reference>
<keyword evidence="11" id="KW-1185">Reference proteome</keyword>
<evidence type="ECO:0000259" key="9">
    <source>
        <dbReference type="PROSITE" id="PS50011"/>
    </source>
</evidence>
<proteinExistence type="predicted"/>
<dbReference type="EMBL" id="ML213535">
    <property type="protein sequence ID" value="TFK45916.1"/>
    <property type="molecule type" value="Genomic_DNA"/>
</dbReference>
<evidence type="ECO:0000256" key="1">
    <source>
        <dbReference type="ARBA" id="ARBA00022527"/>
    </source>
</evidence>
<dbReference type="SUPFAM" id="SSF56112">
    <property type="entry name" value="Protein kinase-like (PK-like)"/>
    <property type="match status" value="1"/>
</dbReference>
<dbReference type="InterPro" id="IPR011009">
    <property type="entry name" value="Kinase-like_dom_sf"/>
</dbReference>
<dbReference type="Pfam" id="PF00069">
    <property type="entry name" value="Pkinase"/>
    <property type="match status" value="1"/>
</dbReference>
<keyword evidence="2" id="KW-0597">Phosphoprotein</keyword>
<gene>
    <name evidence="10" type="ORF">OE88DRAFT_1739873</name>
</gene>
<dbReference type="PROSITE" id="PS00107">
    <property type="entry name" value="PROTEIN_KINASE_ATP"/>
    <property type="match status" value="1"/>
</dbReference>
<keyword evidence="3" id="KW-0808">Transferase</keyword>
<dbReference type="PANTHER" id="PTHR24351">
    <property type="entry name" value="RIBOSOMAL PROTEIN S6 KINASE"/>
    <property type="match status" value="1"/>
</dbReference>
<evidence type="ECO:0000256" key="4">
    <source>
        <dbReference type="ARBA" id="ARBA00022741"/>
    </source>
</evidence>
<dbReference type="OrthoDB" id="1668230at2759"/>
<dbReference type="PROSITE" id="PS50011">
    <property type="entry name" value="PROTEIN_KINASE_DOM"/>
    <property type="match status" value="1"/>
</dbReference>
<accession>A0A5C3MNI6</accession>
<name>A0A5C3MNI6_9AGAM</name>
<feature type="domain" description="Protein kinase" evidence="9">
    <location>
        <begin position="309"/>
        <end position="580"/>
    </location>
</feature>
<dbReference type="InterPro" id="IPR008271">
    <property type="entry name" value="Ser/Thr_kinase_AS"/>
</dbReference>
<evidence type="ECO:0000313" key="11">
    <source>
        <dbReference type="Proteomes" id="UP000305948"/>
    </source>
</evidence>
<dbReference type="PROSITE" id="PS00108">
    <property type="entry name" value="PROTEIN_KINASE_ST"/>
    <property type="match status" value="1"/>
</dbReference>
<dbReference type="InterPro" id="IPR000719">
    <property type="entry name" value="Prot_kinase_dom"/>
</dbReference>
<evidence type="ECO:0000256" key="6">
    <source>
        <dbReference type="ARBA" id="ARBA00022840"/>
    </source>
</evidence>
<feature type="region of interest" description="Disordered" evidence="8">
    <location>
        <begin position="120"/>
        <end position="180"/>
    </location>
</feature>